<dbReference type="RefSeq" id="WP_345341922.1">
    <property type="nucleotide sequence ID" value="NZ_BAABLI010000032.1"/>
</dbReference>
<dbReference type="Proteomes" id="UP001597380">
    <property type="component" value="Unassembled WGS sequence"/>
</dbReference>
<comment type="caution">
    <text evidence="2">The sequence shown here is derived from an EMBL/GenBank/DDBJ whole genome shotgun (WGS) entry which is preliminary data.</text>
</comment>
<evidence type="ECO:0000313" key="3">
    <source>
        <dbReference type="Proteomes" id="UP001597380"/>
    </source>
</evidence>
<evidence type="ECO:0000256" key="1">
    <source>
        <dbReference type="SAM" id="SignalP"/>
    </source>
</evidence>
<dbReference type="PANTHER" id="PTHR47572">
    <property type="entry name" value="LIPOPROTEIN-RELATED"/>
    <property type="match status" value="1"/>
</dbReference>
<dbReference type="PANTHER" id="PTHR47572:SF4">
    <property type="entry name" value="LACTONASE DRP35"/>
    <property type="match status" value="1"/>
</dbReference>
<keyword evidence="1" id="KW-0732">Signal</keyword>
<dbReference type="InterPro" id="IPR051262">
    <property type="entry name" value="SMP-30/CGR1_Lactonase"/>
</dbReference>
<dbReference type="Gene3D" id="2.120.10.30">
    <property type="entry name" value="TolB, C-terminal domain"/>
    <property type="match status" value="2"/>
</dbReference>
<evidence type="ECO:0008006" key="4">
    <source>
        <dbReference type="Google" id="ProtNLM"/>
    </source>
</evidence>
<sequence>MNSLFKLAIVMLLTTPFVTMATEQQSQLLVSMPDNFNSPASADIDSLGNVYFSSPNFHNSSLIKAGHISAPKMATIGKLGTDNQLSHWYRFSEADLHPVTKQIAPMGINFGPDGNLYVADMQMWFEGGMYQSRILRINLQDGAAVNTEVVATGFLFPNAVVWKGNDLFISDTVLKTEQGQHLSGVYKVSLDELDAKNPLEITPYKDNRNHDPHLFETFVSSAKLGFGANGLAFDGEGNLYTAIMEEGTVVKTLIDENGNKIKTVPFASGMKATDGMYYDAGTNKIYIADLFNNAVYAINMQGELELLAQNSDSDGANGELDGPSEVIVRGDQVIVMNFDAVFDSPEMVNKSAGRPHTLSVIKLK</sequence>
<dbReference type="SUPFAM" id="SSF101898">
    <property type="entry name" value="NHL repeat"/>
    <property type="match status" value="1"/>
</dbReference>
<reference evidence="3" key="1">
    <citation type="journal article" date="2019" name="Int. J. Syst. Evol. Microbiol.">
        <title>The Global Catalogue of Microorganisms (GCM) 10K type strain sequencing project: providing services to taxonomists for standard genome sequencing and annotation.</title>
        <authorList>
            <consortium name="The Broad Institute Genomics Platform"/>
            <consortium name="The Broad Institute Genome Sequencing Center for Infectious Disease"/>
            <person name="Wu L."/>
            <person name="Ma J."/>
        </authorList>
    </citation>
    <scope>NUCLEOTIDE SEQUENCE [LARGE SCALE GENOMIC DNA]</scope>
    <source>
        <strain evidence="3">CGMCC 1.10992</strain>
    </source>
</reference>
<dbReference type="EMBL" id="JBHUHT010000028">
    <property type="protein sequence ID" value="MFD2097718.1"/>
    <property type="molecule type" value="Genomic_DNA"/>
</dbReference>
<organism evidence="2 3">
    <name type="scientific">Corallincola platygyrae</name>
    <dbReference type="NCBI Taxonomy" id="1193278"/>
    <lineage>
        <taxon>Bacteria</taxon>
        <taxon>Pseudomonadati</taxon>
        <taxon>Pseudomonadota</taxon>
        <taxon>Gammaproteobacteria</taxon>
        <taxon>Alteromonadales</taxon>
        <taxon>Psychromonadaceae</taxon>
        <taxon>Corallincola</taxon>
    </lineage>
</organism>
<dbReference type="InterPro" id="IPR011042">
    <property type="entry name" value="6-blade_b-propeller_TolB-like"/>
</dbReference>
<accession>A0ABW4XTB4</accession>
<feature type="chain" id="PRO_5046676221" description="SMP-30/Gluconolactonase/LRE-like region domain-containing protein" evidence="1">
    <location>
        <begin position="22"/>
        <end position="364"/>
    </location>
</feature>
<protein>
    <recommendedName>
        <fullName evidence="4">SMP-30/Gluconolactonase/LRE-like region domain-containing protein</fullName>
    </recommendedName>
</protein>
<evidence type="ECO:0000313" key="2">
    <source>
        <dbReference type="EMBL" id="MFD2097718.1"/>
    </source>
</evidence>
<gene>
    <name evidence="2" type="ORF">ACFSJ3_17140</name>
</gene>
<keyword evidence="3" id="KW-1185">Reference proteome</keyword>
<feature type="signal peptide" evidence="1">
    <location>
        <begin position="1"/>
        <end position="21"/>
    </location>
</feature>
<name>A0ABW4XTB4_9GAMM</name>
<proteinExistence type="predicted"/>